<feature type="domain" description="EamA" evidence="7">
    <location>
        <begin position="166"/>
        <end position="301"/>
    </location>
</feature>
<feature type="transmembrane region" description="Helical" evidence="6">
    <location>
        <begin position="133"/>
        <end position="150"/>
    </location>
</feature>
<comment type="caution">
    <text evidence="8">The sequence shown here is derived from an EMBL/GenBank/DDBJ whole genome shotgun (WGS) entry which is preliminary data.</text>
</comment>
<reference evidence="8 9" key="1">
    <citation type="submission" date="2019-04" db="EMBL/GenBank/DDBJ databases">
        <title>Lampropedia sp YIM MLB12 draf genome.</title>
        <authorList>
            <person name="Wang Y.-X."/>
        </authorList>
    </citation>
    <scope>NUCLEOTIDE SEQUENCE [LARGE SCALE GENOMIC DNA]</scope>
    <source>
        <strain evidence="8 9">YIM MLB12</strain>
    </source>
</reference>
<name>A0A4S5BP17_9BURK</name>
<dbReference type="GO" id="GO:0005886">
    <property type="term" value="C:plasma membrane"/>
    <property type="evidence" value="ECO:0007669"/>
    <property type="project" value="UniProtKB-SubCell"/>
</dbReference>
<feature type="transmembrane region" description="Helical" evidence="6">
    <location>
        <begin position="105"/>
        <end position="126"/>
    </location>
</feature>
<proteinExistence type="predicted"/>
<feature type="transmembrane region" description="Helical" evidence="6">
    <location>
        <begin position="226"/>
        <end position="249"/>
    </location>
</feature>
<accession>A0A4S5BP17</accession>
<dbReference type="InterPro" id="IPR050638">
    <property type="entry name" value="AA-Vitamin_Transporters"/>
</dbReference>
<feature type="domain" description="EamA" evidence="7">
    <location>
        <begin position="19"/>
        <end position="149"/>
    </location>
</feature>
<keyword evidence="9" id="KW-1185">Reference proteome</keyword>
<dbReference type="AlphaFoldDB" id="A0A4S5BP17"/>
<evidence type="ECO:0000259" key="7">
    <source>
        <dbReference type="Pfam" id="PF00892"/>
    </source>
</evidence>
<evidence type="ECO:0000256" key="6">
    <source>
        <dbReference type="SAM" id="Phobius"/>
    </source>
</evidence>
<feature type="transmembrane region" description="Helical" evidence="6">
    <location>
        <begin position="78"/>
        <end position="99"/>
    </location>
</feature>
<feature type="transmembrane region" description="Helical" evidence="6">
    <location>
        <begin position="261"/>
        <end position="280"/>
    </location>
</feature>
<dbReference type="InterPro" id="IPR037185">
    <property type="entry name" value="EmrE-like"/>
</dbReference>
<feature type="transmembrane region" description="Helical" evidence="6">
    <location>
        <begin position="286"/>
        <end position="305"/>
    </location>
</feature>
<dbReference type="Proteomes" id="UP000306236">
    <property type="component" value="Unassembled WGS sequence"/>
</dbReference>
<feature type="transmembrane region" description="Helical" evidence="6">
    <location>
        <begin position="156"/>
        <end position="180"/>
    </location>
</feature>
<dbReference type="OrthoDB" id="5186724at2"/>
<evidence type="ECO:0000256" key="4">
    <source>
        <dbReference type="ARBA" id="ARBA00022989"/>
    </source>
</evidence>
<sequence length="308" mass="32124">MTQTPLASLSARSGIHLRLLGMAALWGASWPMGRIVALSVPPLLGASLRFVMASVLLLLWWLSVGGAQRVKHIAAAQWGWLVLAAATGIFGYSVSFMLGLQHLPAGRAAMVITLNPAATLLLAALFFHEKLNWVIVCGMVLAIVGAAMAISGGAPWALLSGSVGAGELIVLGCVGCWVAYTLIGRRLQGVDALTMTTLTAVMGAVMLLGASWVFEGASAWHSLQQAAPSTWLSVFGMALGATVLGYAWFLDGVKTLGASAAAAYITLVPIFGVLFSNLWLSEHMDASLLIGGALAITGMGIMHWGRRA</sequence>
<feature type="transmembrane region" description="Helical" evidence="6">
    <location>
        <begin position="20"/>
        <end position="40"/>
    </location>
</feature>
<keyword evidence="5 6" id="KW-0472">Membrane</keyword>
<dbReference type="EMBL" id="SSWX01000014">
    <property type="protein sequence ID" value="THJ32641.1"/>
    <property type="molecule type" value="Genomic_DNA"/>
</dbReference>
<protein>
    <submittedName>
        <fullName evidence="8">DMT family transporter</fullName>
    </submittedName>
</protein>
<evidence type="ECO:0000313" key="9">
    <source>
        <dbReference type="Proteomes" id="UP000306236"/>
    </source>
</evidence>
<comment type="subcellular location">
    <subcellularLocation>
        <location evidence="1">Cell membrane</location>
        <topology evidence="1">Multi-pass membrane protein</topology>
    </subcellularLocation>
</comment>
<dbReference type="SUPFAM" id="SSF103481">
    <property type="entry name" value="Multidrug resistance efflux transporter EmrE"/>
    <property type="match status" value="2"/>
</dbReference>
<dbReference type="InterPro" id="IPR000620">
    <property type="entry name" value="EamA_dom"/>
</dbReference>
<evidence type="ECO:0000256" key="3">
    <source>
        <dbReference type="ARBA" id="ARBA00022692"/>
    </source>
</evidence>
<keyword evidence="4 6" id="KW-1133">Transmembrane helix</keyword>
<dbReference type="PANTHER" id="PTHR32322">
    <property type="entry name" value="INNER MEMBRANE TRANSPORTER"/>
    <property type="match status" value="1"/>
</dbReference>
<dbReference type="RefSeq" id="WP_136406857.1">
    <property type="nucleotide sequence ID" value="NZ_SSWX01000014.1"/>
</dbReference>
<evidence type="ECO:0000256" key="5">
    <source>
        <dbReference type="ARBA" id="ARBA00023136"/>
    </source>
</evidence>
<evidence type="ECO:0000256" key="1">
    <source>
        <dbReference type="ARBA" id="ARBA00004651"/>
    </source>
</evidence>
<feature type="transmembrane region" description="Helical" evidence="6">
    <location>
        <begin position="192"/>
        <end position="214"/>
    </location>
</feature>
<evidence type="ECO:0000313" key="8">
    <source>
        <dbReference type="EMBL" id="THJ32641.1"/>
    </source>
</evidence>
<dbReference type="Pfam" id="PF00892">
    <property type="entry name" value="EamA"/>
    <property type="match status" value="2"/>
</dbReference>
<keyword evidence="3 6" id="KW-0812">Transmembrane</keyword>
<evidence type="ECO:0000256" key="2">
    <source>
        <dbReference type="ARBA" id="ARBA00022475"/>
    </source>
</evidence>
<keyword evidence="2" id="KW-1003">Cell membrane</keyword>
<organism evidence="8 9">
    <name type="scientific">Lampropedia aestuarii</name>
    <dbReference type="NCBI Taxonomy" id="2562762"/>
    <lineage>
        <taxon>Bacteria</taxon>
        <taxon>Pseudomonadati</taxon>
        <taxon>Pseudomonadota</taxon>
        <taxon>Betaproteobacteria</taxon>
        <taxon>Burkholderiales</taxon>
        <taxon>Comamonadaceae</taxon>
        <taxon>Lampropedia</taxon>
    </lineage>
</organism>
<gene>
    <name evidence="8" type="ORF">E8K88_11720</name>
</gene>
<feature type="transmembrane region" description="Helical" evidence="6">
    <location>
        <begin position="46"/>
        <end position="66"/>
    </location>
</feature>
<dbReference type="Gene3D" id="1.10.3730.20">
    <property type="match status" value="1"/>
</dbReference>
<dbReference type="PANTHER" id="PTHR32322:SF18">
    <property type="entry name" value="S-ADENOSYLMETHIONINE_S-ADENOSYLHOMOCYSTEINE TRANSPORTER"/>
    <property type="match status" value="1"/>
</dbReference>